<dbReference type="EMBL" id="CP070499">
    <property type="protein sequence ID" value="QSB17474.1"/>
    <property type="molecule type" value="Genomic_DNA"/>
</dbReference>
<dbReference type="PANTHER" id="PTHR30146">
    <property type="entry name" value="LACI-RELATED TRANSCRIPTIONAL REPRESSOR"/>
    <property type="match status" value="1"/>
</dbReference>
<dbReference type="PROSITE" id="PS50932">
    <property type="entry name" value="HTH_LACI_2"/>
    <property type="match status" value="1"/>
</dbReference>
<dbReference type="Pfam" id="PF13377">
    <property type="entry name" value="Peripla_BP_3"/>
    <property type="match status" value="1"/>
</dbReference>
<evidence type="ECO:0000256" key="2">
    <source>
        <dbReference type="ARBA" id="ARBA00023125"/>
    </source>
</evidence>
<dbReference type="Gene3D" id="3.40.50.2300">
    <property type="match status" value="2"/>
</dbReference>
<sequence length="341" mass="35583">MLPRPTIDDVAAAAGVSRATVSRALRGGHRVSSRAMTAIQQAVARTGYVVNRNARNLASHRAQSVAFVLCEPPQRLVADPSFNLLLSTCAQELTAHDLILTVAVTTGPDLRSWVRRHLLGGQVDGALVVSAHASDPIADELHGAGVPVVVYGTPFPATDPAPGADDIPAPVYVAADDRSGATEAVRHLLGRGRRTIATIAGPPETACGLNRLAGWRDAVGETTDDRLIAVGDYTAAGGQAAMAELLHRAPELDAVFVAGELMAAGAIAALSRAGRRVPDDVAVAGFDDSAVAATIWPSLTTVRRPLAEISHRMVELVLELIDGGSPRSLTLPTELVIREST</sequence>
<dbReference type="GO" id="GO:0003700">
    <property type="term" value="F:DNA-binding transcription factor activity"/>
    <property type="evidence" value="ECO:0007669"/>
    <property type="project" value="TreeGrafter"/>
</dbReference>
<dbReference type="Proteomes" id="UP000662857">
    <property type="component" value="Chromosome"/>
</dbReference>
<dbReference type="SUPFAM" id="SSF53822">
    <property type="entry name" value="Periplasmic binding protein-like I"/>
    <property type="match status" value="1"/>
</dbReference>
<dbReference type="InterPro" id="IPR028082">
    <property type="entry name" value="Peripla_BP_I"/>
</dbReference>
<keyword evidence="3" id="KW-0804">Transcription</keyword>
<dbReference type="PANTHER" id="PTHR30146:SF109">
    <property type="entry name" value="HTH-TYPE TRANSCRIPTIONAL REGULATOR GALS"/>
    <property type="match status" value="1"/>
</dbReference>
<dbReference type="SMART" id="SM00354">
    <property type="entry name" value="HTH_LACI"/>
    <property type="match status" value="1"/>
</dbReference>
<dbReference type="CDD" id="cd01392">
    <property type="entry name" value="HTH_LacI"/>
    <property type="match status" value="1"/>
</dbReference>
<keyword evidence="6" id="KW-1185">Reference proteome</keyword>
<evidence type="ECO:0000259" key="4">
    <source>
        <dbReference type="PROSITE" id="PS50932"/>
    </source>
</evidence>
<accession>A0A895YHS5</accession>
<dbReference type="InterPro" id="IPR000843">
    <property type="entry name" value="HTH_LacI"/>
</dbReference>
<gene>
    <name evidence="5" type="ORF">JQS43_20800</name>
</gene>
<dbReference type="PROSITE" id="PS00356">
    <property type="entry name" value="HTH_LACI_1"/>
    <property type="match status" value="1"/>
</dbReference>
<organism evidence="5 6">
    <name type="scientific">Natronosporangium hydrolyticum</name>
    <dbReference type="NCBI Taxonomy" id="2811111"/>
    <lineage>
        <taxon>Bacteria</taxon>
        <taxon>Bacillati</taxon>
        <taxon>Actinomycetota</taxon>
        <taxon>Actinomycetes</taxon>
        <taxon>Micromonosporales</taxon>
        <taxon>Micromonosporaceae</taxon>
        <taxon>Natronosporangium</taxon>
    </lineage>
</organism>
<keyword evidence="2 5" id="KW-0238">DNA-binding</keyword>
<evidence type="ECO:0000256" key="3">
    <source>
        <dbReference type="ARBA" id="ARBA00023163"/>
    </source>
</evidence>
<dbReference type="Pfam" id="PF00356">
    <property type="entry name" value="LacI"/>
    <property type="match status" value="1"/>
</dbReference>
<dbReference type="InterPro" id="IPR046335">
    <property type="entry name" value="LacI/GalR-like_sensor"/>
</dbReference>
<dbReference type="Gene3D" id="1.10.260.40">
    <property type="entry name" value="lambda repressor-like DNA-binding domains"/>
    <property type="match status" value="1"/>
</dbReference>
<feature type="domain" description="HTH lacI-type" evidence="4">
    <location>
        <begin position="5"/>
        <end position="59"/>
    </location>
</feature>
<name>A0A895YHS5_9ACTN</name>
<dbReference type="CDD" id="cd06267">
    <property type="entry name" value="PBP1_LacI_sugar_binding-like"/>
    <property type="match status" value="1"/>
</dbReference>
<keyword evidence="1" id="KW-0805">Transcription regulation</keyword>
<evidence type="ECO:0000313" key="5">
    <source>
        <dbReference type="EMBL" id="QSB17474.1"/>
    </source>
</evidence>
<dbReference type="KEGG" id="nhy:JQS43_20800"/>
<dbReference type="SUPFAM" id="SSF47413">
    <property type="entry name" value="lambda repressor-like DNA-binding domains"/>
    <property type="match status" value="1"/>
</dbReference>
<dbReference type="AlphaFoldDB" id="A0A895YHS5"/>
<proteinExistence type="predicted"/>
<evidence type="ECO:0000256" key="1">
    <source>
        <dbReference type="ARBA" id="ARBA00023015"/>
    </source>
</evidence>
<reference evidence="5" key="1">
    <citation type="submission" date="2021-02" db="EMBL/GenBank/DDBJ databases">
        <title>Natrosporangium hydrolyticum gen. nov., sp. nov, a haloalkaliphilic actinobacterium from a soda solonchak soil.</title>
        <authorList>
            <person name="Sorokin D.Y."/>
            <person name="Khijniak T.V."/>
            <person name="Zakharycheva A.P."/>
            <person name="Boueva O.V."/>
            <person name="Ariskina E.V."/>
            <person name="Hahnke R.L."/>
            <person name="Bunk B."/>
            <person name="Sproer C."/>
            <person name="Schumann P."/>
            <person name="Evtushenko L.I."/>
            <person name="Kublanov I.V."/>
        </authorList>
    </citation>
    <scope>NUCLEOTIDE SEQUENCE</scope>
    <source>
        <strain evidence="5">DSM 106523</strain>
    </source>
</reference>
<dbReference type="InterPro" id="IPR010982">
    <property type="entry name" value="Lambda_DNA-bd_dom_sf"/>
</dbReference>
<evidence type="ECO:0000313" key="6">
    <source>
        <dbReference type="Proteomes" id="UP000662857"/>
    </source>
</evidence>
<dbReference type="GO" id="GO:0000976">
    <property type="term" value="F:transcription cis-regulatory region binding"/>
    <property type="evidence" value="ECO:0007669"/>
    <property type="project" value="TreeGrafter"/>
</dbReference>
<protein>
    <submittedName>
        <fullName evidence="5">LacI family DNA-binding transcriptional regulator</fullName>
    </submittedName>
</protein>